<name>A0A2V5I379_ASPV1</name>
<keyword evidence="8 10" id="KW-0238">DNA-binding</keyword>
<evidence type="ECO:0000259" key="12">
    <source>
        <dbReference type="Pfam" id="PF04406"/>
    </source>
</evidence>
<evidence type="ECO:0000313" key="15">
    <source>
        <dbReference type="Proteomes" id="UP000249829"/>
    </source>
</evidence>
<sequence length="394" mass="44019">MSSIPQTEYPLNTASPSPTEEQNHSRVKDYITNTLSNLLTELCSPDGHPSITVKPRSTKVSTRFINPQTGALETHVSEACTTYTWPGKDCYEAWRFTVAMRVLSGIADAVDKGVVVSKSRDIYYNDPAIFGSQRIVDRLVDDFAHTVGVDRTALNVGAAAKGLVVGCFQWRIQDPAMVDDAHFFNPDTLVPRPQDIQGLEVSDIEWVLILEKEAVYRRLAGMNYHVRSMAGLGILVTGKGYPDLNTRAFIRRLYDESRRRQASKRIRFYALVDGDPDGMGIMSTYKYGSLAYAHENSALNCPDIQWLGLRTSDIVAGVDPSGNDALLSLTERDRKKILAMLSNNPVWAVDGPEQEARAELLQMLMLNVKAEMQILYDGDGGLVRWLDRRMTHFP</sequence>
<keyword evidence="6" id="KW-0460">Magnesium</keyword>
<dbReference type="STRING" id="1450538.A0A2V5I379"/>
<keyword evidence="9 10" id="KW-0413">Isomerase</keyword>
<evidence type="ECO:0000256" key="11">
    <source>
        <dbReference type="SAM" id="MobiDB-lite"/>
    </source>
</evidence>
<dbReference type="InterPro" id="IPR034136">
    <property type="entry name" value="TOPRIM_Topo6A/Spo11"/>
</dbReference>
<accession>A0A2V5I379</accession>
<reference evidence="14 15" key="1">
    <citation type="submission" date="2018-02" db="EMBL/GenBank/DDBJ databases">
        <title>The genomes of Aspergillus section Nigri reveals drivers in fungal speciation.</title>
        <authorList>
            <consortium name="DOE Joint Genome Institute"/>
            <person name="Vesth T.C."/>
            <person name="Nybo J."/>
            <person name="Theobald S."/>
            <person name="Brandl J."/>
            <person name="Frisvad J.C."/>
            <person name="Nielsen K.F."/>
            <person name="Lyhne E.K."/>
            <person name="Kogle M.E."/>
            <person name="Kuo A."/>
            <person name="Riley R."/>
            <person name="Clum A."/>
            <person name="Nolan M."/>
            <person name="Lipzen A."/>
            <person name="Salamov A."/>
            <person name="Henrissat B."/>
            <person name="Wiebenga A."/>
            <person name="De vries R.P."/>
            <person name="Grigoriev I.V."/>
            <person name="Mortensen U.H."/>
            <person name="Andersen M.R."/>
            <person name="Baker S.E."/>
        </authorList>
    </citation>
    <scope>NUCLEOTIDE SEQUENCE [LARGE SCALE GENOMIC DNA]</scope>
    <source>
        <strain evidence="14 15">CBS 115571</strain>
    </source>
</reference>
<evidence type="ECO:0000256" key="7">
    <source>
        <dbReference type="ARBA" id="ARBA00023029"/>
    </source>
</evidence>
<feature type="domain" description="Spo11/DNA topoisomerase VI subunit A N-terminal" evidence="12">
    <location>
        <begin position="94"/>
        <end position="156"/>
    </location>
</feature>
<organism evidence="14 15">
    <name type="scientific">Aspergillus violaceofuscus (strain CBS 115571)</name>
    <dbReference type="NCBI Taxonomy" id="1450538"/>
    <lineage>
        <taxon>Eukaryota</taxon>
        <taxon>Fungi</taxon>
        <taxon>Dikarya</taxon>
        <taxon>Ascomycota</taxon>
        <taxon>Pezizomycotina</taxon>
        <taxon>Eurotiomycetes</taxon>
        <taxon>Eurotiomycetidae</taxon>
        <taxon>Eurotiales</taxon>
        <taxon>Aspergillaceae</taxon>
        <taxon>Aspergillus</taxon>
    </lineage>
</organism>
<dbReference type="GO" id="GO:0000228">
    <property type="term" value="C:nuclear chromosome"/>
    <property type="evidence" value="ECO:0007669"/>
    <property type="project" value="TreeGrafter"/>
</dbReference>
<dbReference type="Gene3D" id="3.40.1360.10">
    <property type="match status" value="1"/>
</dbReference>
<dbReference type="OMA" id="IYYLDPV"/>
<feature type="compositionally biased region" description="Polar residues" evidence="11">
    <location>
        <begin position="1"/>
        <end position="20"/>
    </location>
</feature>
<evidence type="ECO:0000256" key="2">
    <source>
        <dbReference type="ARBA" id="ARBA00001946"/>
    </source>
</evidence>
<dbReference type="GO" id="GO:0003918">
    <property type="term" value="F:DNA topoisomerase type II (double strand cut, ATP-hydrolyzing) activity"/>
    <property type="evidence" value="ECO:0007669"/>
    <property type="project" value="UniProtKB-UniRule"/>
</dbReference>
<dbReference type="Proteomes" id="UP000249829">
    <property type="component" value="Unassembled WGS sequence"/>
</dbReference>
<dbReference type="EC" id="5.6.2.2" evidence="4"/>
<dbReference type="PROSITE" id="PS52041">
    <property type="entry name" value="TOPO_IIB"/>
    <property type="match status" value="1"/>
</dbReference>
<dbReference type="GO" id="GO:0046872">
    <property type="term" value="F:metal ion binding"/>
    <property type="evidence" value="ECO:0007669"/>
    <property type="project" value="UniProtKB-KW"/>
</dbReference>
<evidence type="ECO:0000259" key="13">
    <source>
        <dbReference type="Pfam" id="PF21180"/>
    </source>
</evidence>
<evidence type="ECO:0000256" key="8">
    <source>
        <dbReference type="ARBA" id="ARBA00023125"/>
    </source>
</evidence>
<evidence type="ECO:0000256" key="1">
    <source>
        <dbReference type="ARBA" id="ARBA00000185"/>
    </source>
</evidence>
<dbReference type="Gene3D" id="1.10.10.10">
    <property type="entry name" value="Winged helix-like DNA-binding domain superfamily/Winged helix DNA-binding domain"/>
    <property type="match status" value="1"/>
</dbReference>
<dbReference type="Pfam" id="PF04406">
    <property type="entry name" value="TP6A_N"/>
    <property type="match status" value="1"/>
</dbReference>
<dbReference type="InterPro" id="IPR013049">
    <property type="entry name" value="Spo11/TopoVI_A_N"/>
</dbReference>
<dbReference type="Pfam" id="PF21180">
    <property type="entry name" value="TOP6A-Spo11_Toprim"/>
    <property type="match status" value="1"/>
</dbReference>
<feature type="region of interest" description="Disordered" evidence="11">
    <location>
        <begin position="1"/>
        <end position="25"/>
    </location>
</feature>
<dbReference type="PRINTS" id="PR01550">
    <property type="entry name" value="TOP6AFAMILY"/>
</dbReference>
<evidence type="ECO:0000256" key="9">
    <source>
        <dbReference type="ARBA" id="ARBA00023235"/>
    </source>
</evidence>
<keyword evidence="5" id="KW-0479">Metal-binding</keyword>
<comment type="cofactor">
    <cofactor evidence="2">
        <name>Mg(2+)</name>
        <dbReference type="ChEBI" id="CHEBI:18420"/>
    </cofactor>
</comment>
<dbReference type="PANTHER" id="PTHR10848:SF0">
    <property type="entry name" value="MEIOTIC RECOMBINATION PROTEIN SPO11"/>
    <property type="match status" value="1"/>
</dbReference>
<evidence type="ECO:0000256" key="10">
    <source>
        <dbReference type="PROSITE-ProRule" id="PRU01385"/>
    </source>
</evidence>
<gene>
    <name evidence="14" type="ORF">BO99DRAFT_377304</name>
</gene>
<dbReference type="FunFam" id="3.40.1360.10:FF:000018">
    <property type="entry name" value="Type II DNA topoisomerase VI subunit A"/>
    <property type="match status" value="1"/>
</dbReference>
<dbReference type="InterPro" id="IPR036388">
    <property type="entry name" value="WH-like_DNA-bd_sf"/>
</dbReference>
<dbReference type="GO" id="GO:0005524">
    <property type="term" value="F:ATP binding"/>
    <property type="evidence" value="ECO:0007669"/>
    <property type="project" value="InterPro"/>
</dbReference>
<dbReference type="InterPro" id="IPR002815">
    <property type="entry name" value="Spo11/TopoVI_A"/>
</dbReference>
<comment type="catalytic activity">
    <reaction evidence="1 10">
        <text>ATP-dependent breakage, passage and rejoining of double-stranded DNA.</text>
        <dbReference type="EC" id="5.6.2.2"/>
    </reaction>
</comment>
<dbReference type="PANTHER" id="PTHR10848">
    <property type="entry name" value="MEIOTIC RECOMBINATION PROTEIN SPO11"/>
    <property type="match status" value="1"/>
</dbReference>
<dbReference type="EMBL" id="KZ825108">
    <property type="protein sequence ID" value="PYI22940.1"/>
    <property type="molecule type" value="Genomic_DNA"/>
</dbReference>
<dbReference type="InterPro" id="IPR036078">
    <property type="entry name" value="Spo11/TopoVI_A_sf"/>
</dbReference>
<proteinExistence type="inferred from homology"/>
<feature type="active site" description="O-(5'-phospho-DNA)-tyrosine intermediate" evidence="10">
    <location>
        <position position="124"/>
    </location>
</feature>
<dbReference type="SUPFAM" id="SSF56726">
    <property type="entry name" value="DNA topoisomerase IV, alpha subunit"/>
    <property type="match status" value="1"/>
</dbReference>
<comment type="similarity">
    <text evidence="3 10">Belongs to the TOP6A family.</text>
</comment>
<dbReference type="AlphaFoldDB" id="A0A2V5I379"/>
<dbReference type="GO" id="GO:0003677">
    <property type="term" value="F:DNA binding"/>
    <property type="evidence" value="ECO:0007669"/>
    <property type="project" value="UniProtKB-UniRule"/>
</dbReference>
<evidence type="ECO:0000313" key="14">
    <source>
        <dbReference type="EMBL" id="PYI22940.1"/>
    </source>
</evidence>
<dbReference type="GO" id="GO:0007131">
    <property type="term" value="P:reciprocal meiotic recombination"/>
    <property type="evidence" value="ECO:0007669"/>
    <property type="project" value="TreeGrafter"/>
</dbReference>
<keyword evidence="7 10" id="KW-0799">Topoisomerase</keyword>
<evidence type="ECO:0000256" key="5">
    <source>
        <dbReference type="ARBA" id="ARBA00022723"/>
    </source>
</evidence>
<evidence type="ECO:0000256" key="3">
    <source>
        <dbReference type="ARBA" id="ARBA00006559"/>
    </source>
</evidence>
<dbReference type="CDD" id="cd00223">
    <property type="entry name" value="TOPRIM_TopoIIB_SPO"/>
    <property type="match status" value="1"/>
</dbReference>
<keyword evidence="15" id="KW-1185">Reference proteome</keyword>
<dbReference type="GO" id="GO:0000706">
    <property type="term" value="P:meiotic DNA double-strand break processing"/>
    <property type="evidence" value="ECO:0007669"/>
    <property type="project" value="TreeGrafter"/>
</dbReference>
<evidence type="ECO:0000256" key="4">
    <source>
        <dbReference type="ARBA" id="ARBA00012895"/>
    </source>
</evidence>
<protein>
    <recommendedName>
        <fullName evidence="4">DNA topoisomerase (ATP-hydrolyzing)</fullName>
        <ecNumber evidence="4">5.6.2.2</ecNumber>
    </recommendedName>
</protein>
<dbReference type="GO" id="GO:0042138">
    <property type="term" value="P:meiotic DNA double-strand break formation"/>
    <property type="evidence" value="ECO:0007669"/>
    <property type="project" value="TreeGrafter"/>
</dbReference>
<evidence type="ECO:0000256" key="6">
    <source>
        <dbReference type="ARBA" id="ARBA00022842"/>
    </source>
</evidence>
<feature type="domain" description="Topoisomerase 6 subunit A/Spo11 TOPRIM" evidence="13">
    <location>
        <begin position="206"/>
        <end position="376"/>
    </location>
</feature>